<proteinExistence type="predicted"/>
<dbReference type="InterPro" id="IPR007844">
    <property type="entry name" value="AsmA"/>
</dbReference>
<feature type="compositionally biased region" description="Gly residues" evidence="1">
    <location>
        <begin position="708"/>
        <end position="717"/>
    </location>
</feature>
<comment type="caution">
    <text evidence="3">The sequence shown here is derived from an EMBL/GenBank/DDBJ whole genome shotgun (WGS) entry which is preliminary data.</text>
</comment>
<dbReference type="GO" id="GO:0090313">
    <property type="term" value="P:regulation of protein targeting to membrane"/>
    <property type="evidence" value="ECO:0007669"/>
    <property type="project" value="TreeGrafter"/>
</dbReference>
<feature type="compositionally biased region" description="Low complexity" evidence="1">
    <location>
        <begin position="681"/>
        <end position="694"/>
    </location>
</feature>
<evidence type="ECO:0000313" key="3">
    <source>
        <dbReference type="EMBL" id="MBB6208916.1"/>
    </source>
</evidence>
<dbReference type="AlphaFoldDB" id="A0A7W9ZCF6"/>
<dbReference type="RefSeq" id="WP_184260534.1">
    <property type="nucleotide sequence ID" value="NZ_JACIIX010000001.1"/>
</dbReference>
<evidence type="ECO:0000259" key="2">
    <source>
        <dbReference type="Pfam" id="PF05170"/>
    </source>
</evidence>
<dbReference type="GO" id="GO:0005886">
    <property type="term" value="C:plasma membrane"/>
    <property type="evidence" value="ECO:0007669"/>
    <property type="project" value="TreeGrafter"/>
</dbReference>
<accession>A0A7W9ZCF6</accession>
<keyword evidence="4" id="KW-1185">Reference proteome</keyword>
<sequence length="717" mass="71984">MRPMTVIKAVGGLLIALVLAAVAILLTLDVNRYKGTIQEEVQRLTGRKLVLEGDLSLSVGLTPKLIINKARFANAAWGSRPDMVTVERVEAAIELMPALHGDIRLTRVVLIKPDILLETDRKGTANWDLGGEAVAVAAPAATPAGGTAPAPAPAVVPAPGKTTVPFVGALDIEKAHITLKDAAKGTTTTFDFDVLTLSAASPAAPLALTVKGAYNAIPYQVAGTLGPLQSLLGAASAPFPVSLKGDFGGVALSADGAIKDPKAVQGVELKVSIKADSYAGLKGLVPSDGVPPVTLTGDLSGGGSAWKIAGLNATVAKTALTGAVAVNTAGARPKIDATLKSPSVDLREWLGATETVPPAPSKGGKPSQPSTPPGGQAKKVFPSDPLHLDALRTVDARADLQVARLTLPNSMVLEAVAVQGGLDNGRLKLTPAQAKVGDGIVAVALDLTAAPAGSAGISALTAEVKLDKVSLGRLFEQAGKGDLLSAVPTNGTITAKGQGASVAAVLASLDGAVNLSMGQGRIHNSVIDWIGGDIFAQLGEALDPSSQRPPYTELSCGEIHMKSAKGLMDWNKQIAFETTRMNVVSSGSLNLGTEGLDVGVQPYTKNGVGLSAGKLAELLRLQGTLGQPRVGIDAAAAIGAVASVGAAAATGGLSTVVGALIGGATADTAPCATARGEKSKGGASQNSSSQSGTQPAKQAPSGPAGVLNGIGGLFKSN</sequence>
<dbReference type="PANTHER" id="PTHR30441">
    <property type="entry name" value="DUF748 DOMAIN-CONTAINING PROTEIN"/>
    <property type="match status" value="1"/>
</dbReference>
<evidence type="ECO:0000256" key="1">
    <source>
        <dbReference type="SAM" id="MobiDB-lite"/>
    </source>
</evidence>
<name>A0A7W9ZCF6_NOVIT</name>
<feature type="region of interest" description="Disordered" evidence="1">
    <location>
        <begin position="354"/>
        <end position="382"/>
    </location>
</feature>
<dbReference type="InterPro" id="IPR052894">
    <property type="entry name" value="AsmA-related"/>
</dbReference>
<feature type="region of interest" description="Disordered" evidence="1">
    <location>
        <begin position="672"/>
        <end position="717"/>
    </location>
</feature>
<dbReference type="Proteomes" id="UP000544872">
    <property type="component" value="Unassembled WGS sequence"/>
</dbReference>
<feature type="domain" description="AsmA" evidence="2">
    <location>
        <begin position="310"/>
        <end position="569"/>
    </location>
</feature>
<dbReference type="Pfam" id="PF05170">
    <property type="entry name" value="AsmA"/>
    <property type="match status" value="2"/>
</dbReference>
<feature type="domain" description="AsmA" evidence="2">
    <location>
        <begin position="10"/>
        <end position="193"/>
    </location>
</feature>
<dbReference type="PANTHER" id="PTHR30441:SF4">
    <property type="entry name" value="PROTEIN ASMA"/>
    <property type="match status" value="1"/>
</dbReference>
<dbReference type="EMBL" id="JACIIX010000001">
    <property type="protein sequence ID" value="MBB6208916.1"/>
    <property type="molecule type" value="Genomic_DNA"/>
</dbReference>
<protein>
    <recommendedName>
        <fullName evidence="2">AsmA domain-containing protein</fullName>
    </recommendedName>
</protein>
<evidence type="ECO:0000313" key="4">
    <source>
        <dbReference type="Proteomes" id="UP000544872"/>
    </source>
</evidence>
<reference evidence="3 4" key="1">
    <citation type="submission" date="2020-08" db="EMBL/GenBank/DDBJ databases">
        <title>Genomic Encyclopedia of Type Strains, Phase IV (KMG-IV): sequencing the most valuable type-strain genomes for metagenomic binning, comparative biology and taxonomic classification.</title>
        <authorList>
            <person name="Goeker M."/>
        </authorList>
    </citation>
    <scope>NUCLEOTIDE SEQUENCE [LARGE SCALE GENOMIC DNA]</scope>
    <source>
        <strain evidence="3 4">DSM 11590</strain>
    </source>
</reference>
<gene>
    <name evidence="3" type="ORF">FHS48_000297</name>
</gene>
<organism evidence="3 4">
    <name type="scientific">Novispirillum itersonii</name>
    <name type="common">Aquaspirillum itersonii</name>
    <dbReference type="NCBI Taxonomy" id="189"/>
    <lineage>
        <taxon>Bacteria</taxon>
        <taxon>Pseudomonadati</taxon>
        <taxon>Pseudomonadota</taxon>
        <taxon>Alphaproteobacteria</taxon>
        <taxon>Rhodospirillales</taxon>
        <taxon>Novispirillaceae</taxon>
        <taxon>Novispirillum</taxon>
    </lineage>
</organism>